<evidence type="ECO:0000259" key="3">
    <source>
        <dbReference type="PROSITE" id="PS51371"/>
    </source>
</evidence>
<dbReference type="SMART" id="SM00116">
    <property type="entry name" value="CBS"/>
    <property type="match status" value="2"/>
</dbReference>
<dbReference type="SUPFAM" id="SSF54631">
    <property type="entry name" value="CBS-domain pair"/>
    <property type="match status" value="1"/>
</dbReference>
<accession>A0ABW0ZJ07</accession>
<evidence type="ECO:0000313" key="4">
    <source>
        <dbReference type="EMBL" id="MFC5730856.1"/>
    </source>
</evidence>
<keyword evidence="5" id="KW-1185">Reference proteome</keyword>
<dbReference type="InterPro" id="IPR000644">
    <property type="entry name" value="CBS_dom"/>
</dbReference>
<dbReference type="InterPro" id="IPR046342">
    <property type="entry name" value="CBS_dom_sf"/>
</dbReference>
<dbReference type="PROSITE" id="PS51371">
    <property type="entry name" value="CBS"/>
    <property type="match status" value="2"/>
</dbReference>
<evidence type="ECO:0000313" key="5">
    <source>
        <dbReference type="Proteomes" id="UP001596072"/>
    </source>
</evidence>
<proteinExistence type="predicted"/>
<keyword evidence="1 2" id="KW-0129">CBS domain</keyword>
<dbReference type="Proteomes" id="UP001596072">
    <property type="component" value="Unassembled WGS sequence"/>
</dbReference>
<reference evidence="5" key="1">
    <citation type="journal article" date="2019" name="Int. J. Syst. Evol. Microbiol.">
        <title>The Global Catalogue of Microorganisms (GCM) 10K type strain sequencing project: providing services to taxonomists for standard genome sequencing and annotation.</title>
        <authorList>
            <consortium name="The Broad Institute Genomics Platform"/>
            <consortium name="The Broad Institute Genome Sequencing Center for Infectious Disease"/>
            <person name="Wu L."/>
            <person name="Ma J."/>
        </authorList>
    </citation>
    <scope>NUCLEOTIDE SEQUENCE [LARGE SCALE GENOMIC DNA]</scope>
    <source>
        <strain evidence="5">YIM 94188</strain>
    </source>
</reference>
<name>A0ABW0ZJ07_9ACTN</name>
<dbReference type="EMBL" id="JBHSNS010000011">
    <property type="protein sequence ID" value="MFC5730856.1"/>
    <property type="molecule type" value="Genomic_DNA"/>
</dbReference>
<organism evidence="4 5">
    <name type="scientific">Nocardioides vastitatis</name>
    <dbReference type="NCBI Taxonomy" id="2568655"/>
    <lineage>
        <taxon>Bacteria</taxon>
        <taxon>Bacillati</taxon>
        <taxon>Actinomycetota</taxon>
        <taxon>Actinomycetes</taxon>
        <taxon>Propionibacteriales</taxon>
        <taxon>Nocardioidaceae</taxon>
        <taxon>Nocardioides</taxon>
    </lineage>
</organism>
<dbReference type="PANTHER" id="PTHR43080:SF29">
    <property type="entry name" value="OS02G0818000 PROTEIN"/>
    <property type="match status" value="1"/>
</dbReference>
<dbReference type="RefSeq" id="WP_168798197.1">
    <property type="nucleotide sequence ID" value="NZ_JBHSNS010000011.1"/>
</dbReference>
<dbReference type="PANTHER" id="PTHR43080">
    <property type="entry name" value="CBS DOMAIN-CONTAINING PROTEIN CBSX3, MITOCHONDRIAL"/>
    <property type="match status" value="1"/>
</dbReference>
<sequence>MRVKDVMSPRPVTVTTDTTVGTAIRLLAGHGVTALPVVDPTARIVGIVSEADLILGRIQPDPLLGSAPGPFARRNRTRAGDLVEDVMSRPIVVVHPETDLEEVERIVTATGVKSLPVVDAADQVVGVVSRSDVVRALARDDESLEQDIADALALAGLSRYRVEVRNGVVQLRTAGTRDRAELVRALDMVTATPGVTAVHAC</sequence>
<evidence type="ECO:0000256" key="2">
    <source>
        <dbReference type="PROSITE-ProRule" id="PRU00703"/>
    </source>
</evidence>
<feature type="domain" description="CBS" evidence="3">
    <location>
        <begin position="7"/>
        <end position="63"/>
    </location>
</feature>
<protein>
    <submittedName>
        <fullName evidence="4">CBS domain-containing protein</fullName>
    </submittedName>
</protein>
<comment type="caution">
    <text evidence="4">The sequence shown here is derived from an EMBL/GenBank/DDBJ whole genome shotgun (WGS) entry which is preliminary data.</text>
</comment>
<dbReference type="InterPro" id="IPR051257">
    <property type="entry name" value="Diverse_CBS-Domain"/>
</dbReference>
<dbReference type="Gene3D" id="3.10.580.10">
    <property type="entry name" value="CBS-domain"/>
    <property type="match status" value="1"/>
</dbReference>
<evidence type="ECO:0000256" key="1">
    <source>
        <dbReference type="ARBA" id="ARBA00023122"/>
    </source>
</evidence>
<dbReference type="Pfam" id="PF00571">
    <property type="entry name" value="CBS"/>
    <property type="match status" value="2"/>
</dbReference>
<feature type="domain" description="CBS" evidence="3">
    <location>
        <begin position="87"/>
        <end position="143"/>
    </location>
</feature>
<gene>
    <name evidence="4" type="ORF">ACFPQB_18185</name>
</gene>